<gene>
    <name evidence="2" type="ORF">HYH03_005613</name>
</gene>
<comment type="caution">
    <text evidence="2">The sequence shown here is derived from an EMBL/GenBank/DDBJ whole genome shotgun (WGS) entry which is preliminary data.</text>
</comment>
<dbReference type="OrthoDB" id="547754at2759"/>
<feature type="region of interest" description="Disordered" evidence="1">
    <location>
        <begin position="72"/>
        <end position="114"/>
    </location>
</feature>
<sequence>MLRAGRRVEAPRDDFGPSTSGRATPHFAPIPLLLTPRLARRLAAKASAFNVQARSTAVAAVPIAVASAVDPSSGPASASFSPSIPASPSSPRPSKRDRGPLPSPSAPSTATAARYDRRSAVPLWRKAERDLLPDGTPNVPWRRLAYQIRMAPSIPELLELLRSHVHAGDVWRPHHTALVASRTGALLYPQAIAASAAATPEAGAAPSELKADVNALLQSLSGVMNLTASRQVHALHNARLIVVLSWIQISGPRTDTLVTALVKDLLRQRAGRLASVATIEPALFARTVRALAQLAPNNQQLWVELQRLCLASLMQAAAEQPPPTNSSASAGAAAAAAAAGGGVTRRLWGARPAPDERECPDCSQSDLAHMAFGFAAAGKTTPALFEALRAAALSRPLPSEPDTLANLAWAWARTGLPPGFELPNQLMAAFRPLLDTVPARPLGRFLWALGVMGFRDQSFLAAAGETIVRRRLVFGSTQELVNVCWAFSQLGARVGPNQGERRPALGPSPEREAEERSRPRVQQRRAPAPIGEGESDGEEGRAQEGGGWRGAAAEAGAASGGEEERAGESEEEEEEPASARGAAPEGGEEEDQGEAARQAAGERWRAGRAESGAEQAAAANQGPQPSRAPPRPDSMRPLPLAAVLATEERRRQATAQVPKPDPATPLALYRHLASLFLTGRTGPYANRSWSMTDSQLAVLAASFARAGYGNTTLFYTMARMAVRRMATLAPGDLSLLLSAHARVRVRHDALFDAACAVVERRARDFTPWQLADLMWAVQLMQPGPKYAKLADAVRQRRSEEAGHLLRGAPASTFAAPAAATAGSFAPGRGPNTMGPIAPMPPHLAGLVVPPHLLRDPERYHDEDVEEEDGQAEDGSLWDDVRLRSTSSLDDGDVHRAAPRTLVVPPQPGEVRGPRSAGAEGEVMDAWAQQPMGLGVDDY</sequence>
<dbReference type="AlphaFoldDB" id="A0A835YCL0"/>
<feature type="region of interest" description="Disordered" evidence="1">
    <location>
        <begin position="1"/>
        <end position="28"/>
    </location>
</feature>
<feature type="region of interest" description="Disordered" evidence="1">
    <location>
        <begin position="495"/>
        <end position="636"/>
    </location>
</feature>
<feature type="compositionally biased region" description="Low complexity" evidence="1">
    <location>
        <begin position="609"/>
        <end position="625"/>
    </location>
</feature>
<evidence type="ECO:0000313" key="3">
    <source>
        <dbReference type="Proteomes" id="UP000612055"/>
    </source>
</evidence>
<feature type="compositionally biased region" description="Basic and acidic residues" evidence="1">
    <location>
        <begin position="499"/>
        <end position="518"/>
    </location>
</feature>
<name>A0A835YCL0_9CHLO</name>
<feature type="region of interest" description="Disordered" evidence="1">
    <location>
        <begin position="860"/>
        <end position="879"/>
    </location>
</feature>
<feature type="compositionally biased region" description="Basic and acidic residues" evidence="1">
    <location>
        <begin position="1"/>
        <end position="15"/>
    </location>
</feature>
<reference evidence="2" key="1">
    <citation type="journal article" date="2020" name="bioRxiv">
        <title>Comparative genomics of Chlamydomonas.</title>
        <authorList>
            <person name="Craig R.J."/>
            <person name="Hasan A.R."/>
            <person name="Ness R.W."/>
            <person name="Keightley P.D."/>
        </authorList>
    </citation>
    <scope>NUCLEOTIDE SEQUENCE</scope>
    <source>
        <strain evidence="2">CCAP 11/70</strain>
    </source>
</reference>
<protein>
    <submittedName>
        <fullName evidence="2">Uncharacterized protein</fullName>
    </submittedName>
</protein>
<feature type="region of interest" description="Disordered" evidence="1">
    <location>
        <begin position="902"/>
        <end position="938"/>
    </location>
</feature>
<evidence type="ECO:0000256" key="1">
    <source>
        <dbReference type="SAM" id="MobiDB-lite"/>
    </source>
</evidence>
<feature type="compositionally biased region" description="Acidic residues" evidence="1">
    <location>
        <begin position="862"/>
        <end position="871"/>
    </location>
</feature>
<dbReference type="EMBL" id="JAEHOE010000019">
    <property type="protein sequence ID" value="KAG2496385.1"/>
    <property type="molecule type" value="Genomic_DNA"/>
</dbReference>
<organism evidence="2 3">
    <name type="scientific">Edaphochlamys debaryana</name>
    <dbReference type="NCBI Taxonomy" id="47281"/>
    <lineage>
        <taxon>Eukaryota</taxon>
        <taxon>Viridiplantae</taxon>
        <taxon>Chlorophyta</taxon>
        <taxon>core chlorophytes</taxon>
        <taxon>Chlorophyceae</taxon>
        <taxon>CS clade</taxon>
        <taxon>Chlamydomonadales</taxon>
        <taxon>Chlamydomonadales incertae sedis</taxon>
        <taxon>Edaphochlamys</taxon>
    </lineage>
</organism>
<accession>A0A835YCL0</accession>
<feature type="compositionally biased region" description="Low complexity" evidence="1">
    <location>
        <begin position="72"/>
        <end position="89"/>
    </location>
</feature>
<dbReference type="Proteomes" id="UP000612055">
    <property type="component" value="Unassembled WGS sequence"/>
</dbReference>
<keyword evidence="3" id="KW-1185">Reference proteome</keyword>
<evidence type="ECO:0000313" key="2">
    <source>
        <dbReference type="EMBL" id="KAG2496385.1"/>
    </source>
</evidence>
<proteinExistence type="predicted"/>